<dbReference type="PROSITE" id="PS00894">
    <property type="entry name" value="HTH_DEOR_1"/>
    <property type="match status" value="1"/>
</dbReference>
<keyword evidence="2" id="KW-0238">DNA-binding</keyword>
<evidence type="ECO:0000256" key="3">
    <source>
        <dbReference type="ARBA" id="ARBA00023163"/>
    </source>
</evidence>
<dbReference type="InterPro" id="IPR050313">
    <property type="entry name" value="Carb_Metab_HTH_regulators"/>
</dbReference>
<dbReference type="InterPro" id="IPR036388">
    <property type="entry name" value="WH-like_DNA-bd_sf"/>
</dbReference>
<evidence type="ECO:0000313" key="6">
    <source>
        <dbReference type="Proteomes" id="UP000032633"/>
    </source>
</evidence>
<dbReference type="HOGENOM" id="CLU_060699_1_4_9"/>
<reference evidence="5 6" key="1">
    <citation type="journal article" date="2015" name="J. Biotechnol.">
        <title>Complete genome sequence of Paenibacillus beijingensis 7188(T) (=DSM 24997(T)), a novel rhizobacterium from jujube garden soil.</title>
        <authorList>
            <person name="Kwak Y."/>
            <person name="Shin J.H."/>
        </authorList>
    </citation>
    <scope>NUCLEOTIDE SEQUENCE [LARGE SCALE GENOMIC DNA]</scope>
    <source>
        <strain evidence="5 6">DSM 24997</strain>
    </source>
</reference>
<dbReference type="Pfam" id="PF00455">
    <property type="entry name" value="DeoRC"/>
    <property type="match status" value="1"/>
</dbReference>
<reference evidence="6" key="2">
    <citation type="submission" date="2015-03" db="EMBL/GenBank/DDBJ databases">
        <title>Genome sequence of Paenibacillus beijingensis strain DSM 24997T.</title>
        <authorList>
            <person name="Kwak Y."/>
            <person name="Shin J.-H."/>
        </authorList>
    </citation>
    <scope>NUCLEOTIDE SEQUENCE [LARGE SCALE GENOMIC DNA]</scope>
    <source>
        <strain evidence="6">DSM 24997</strain>
    </source>
</reference>
<protein>
    <submittedName>
        <fullName evidence="5">DeoR faimly transcriptional regulator</fullName>
    </submittedName>
</protein>
<dbReference type="EMBL" id="CP011058">
    <property type="protein sequence ID" value="AJY77524.1"/>
    <property type="molecule type" value="Genomic_DNA"/>
</dbReference>
<evidence type="ECO:0000256" key="1">
    <source>
        <dbReference type="ARBA" id="ARBA00023015"/>
    </source>
</evidence>
<dbReference type="SMART" id="SM00420">
    <property type="entry name" value="HTH_DEOR"/>
    <property type="match status" value="1"/>
</dbReference>
<dbReference type="InterPro" id="IPR037171">
    <property type="entry name" value="NagB/RpiA_transferase-like"/>
</dbReference>
<dbReference type="SMART" id="SM01134">
    <property type="entry name" value="DeoRC"/>
    <property type="match status" value="1"/>
</dbReference>
<dbReference type="SUPFAM" id="SSF100950">
    <property type="entry name" value="NagB/RpiA/CoA transferase-like"/>
    <property type="match status" value="1"/>
</dbReference>
<dbReference type="PATRIC" id="fig|1126833.4.peg.1158"/>
<evidence type="ECO:0000259" key="4">
    <source>
        <dbReference type="PROSITE" id="PS51000"/>
    </source>
</evidence>
<dbReference type="AlphaFoldDB" id="A0A0D5NQC2"/>
<dbReference type="PANTHER" id="PTHR30363:SF44">
    <property type="entry name" value="AGA OPERON TRANSCRIPTIONAL REPRESSOR-RELATED"/>
    <property type="match status" value="1"/>
</dbReference>
<dbReference type="SUPFAM" id="SSF46785">
    <property type="entry name" value="Winged helix' DNA-binding domain"/>
    <property type="match status" value="1"/>
</dbReference>
<dbReference type="GO" id="GO:0003677">
    <property type="term" value="F:DNA binding"/>
    <property type="evidence" value="ECO:0007669"/>
    <property type="project" value="UniProtKB-KW"/>
</dbReference>
<evidence type="ECO:0000256" key="2">
    <source>
        <dbReference type="ARBA" id="ARBA00023125"/>
    </source>
</evidence>
<keyword evidence="6" id="KW-1185">Reference proteome</keyword>
<keyword evidence="1" id="KW-0805">Transcription regulation</keyword>
<dbReference type="Pfam" id="PF08220">
    <property type="entry name" value="HTH_DeoR"/>
    <property type="match status" value="1"/>
</dbReference>
<organism evidence="5 6">
    <name type="scientific">Paenibacillus beijingensis</name>
    <dbReference type="NCBI Taxonomy" id="1126833"/>
    <lineage>
        <taxon>Bacteria</taxon>
        <taxon>Bacillati</taxon>
        <taxon>Bacillota</taxon>
        <taxon>Bacilli</taxon>
        <taxon>Bacillales</taxon>
        <taxon>Paenibacillaceae</taxon>
        <taxon>Paenibacillus</taxon>
    </lineage>
</organism>
<dbReference type="Proteomes" id="UP000032633">
    <property type="component" value="Chromosome"/>
</dbReference>
<keyword evidence="3" id="KW-0804">Transcription</keyword>
<feature type="domain" description="HTH deoR-type" evidence="4">
    <location>
        <begin position="3"/>
        <end position="58"/>
    </location>
</feature>
<accession>A0A0D5NQC2</accession>
<dbReference type="PRINTS" id="PR00037">
    <property type="entry name" value="HTHLACR"/>
</dbReference>
<dbReference type="InterPro" id="IPR001034">
    <property type="entry name" value="DeoR_HTH"/>
</dbReference>
<dbReference type="PANTHER" id="PTHR30363">
    <property type="entry name" value="HTH-TYPE TRANSCRIPTIONAL REGULATOR SRLR-RELATED"/>
    <property type="match status" value="1"/>
</dbReference>
<dbReference type="PROSITE" id="PS51000">
    <property type="entry name" value="HTH_DEOR_2"/>
    <property type="match status" value="1"/>
</dbReference>
<evidence type="ECO:0000313" key="5">
    <source>
        <dbReference type="EMBL" id="AJY77524.1"/>
    </source>
</evidence>
<dbReference type="InterPro" id="IPR018356">
    <property type="entry name" value="Tscrpt_reg_HTH_DeoR_CS"/>
</dbReference>
<dbReference type="STRING" id="1126833.VN24_05230"/>
<dbReference type="InterPro" id="IPR014036">
    <property type="entry name" value="DeoR-like_C"/>
</dbReference>
<dbReference type="KEGG" id="pbj:VN24_05230"/>
<dbReference type="Gene3D" id="3.40.50.1360">
    <property type="match status" value="1"/>
</dbReference>
<dbReference type="Gene3D" id="1.10.10.10">
    <property type="entry name" value="Winged helix-like DNA-binding domain superfamily/Winged helix DNA-binding domain"/>
    <property type="match status" value="1"/>
</dbReference>
<name>A0A0D5NQC2_9BACL</name>
<dbReference type="InterPro" id="IPR036390">
    <property type="entry name" value="WH_DNA-bd_sf"/>
</dbReference>
<proteinExistence type="predicted"/>
<dbReference type="GO" id="GO:0003700">
    <property type="term" value="F:DNA-binding transcription factor activity"/>
    <property type="evidence" value="ECO:0007669"/>
    <property type="project" value="InterPro"/>
</dbReference>
<gene>
    <name evidence="5" type="ORF">VN24_05230</name>
</gene>
<sequence length="257" mass="28662">MFEEERKREIADYIQQKGRASVLELAQYFQVSESTVRRDLRDLEDTKLLRRTHGGAVSIGIQDNREPSFIEKEDRFSSQKEAVAEAALNFIEDGESIFLDSGTTTYKLAKRLHAFSRLTVVTNSVMVVQILHHQPNINLLLTGGSLRHETQAMVGPLADRSIGSVKFDKLFLAINGIEPGSGLTTPNLIEAETKRRMIESAKQVILLADHSKYGKVSFGKVADLTEIHHCIIDQGISADAVREMEAEGIQVTIAKDR</sequence>